<dbReference type="CDD" id="cd08255">
    <property type="entry name" value="2-desacetyl-2-hydroxyethyl_bacteriochlorophyllide_like"/>
    <property type="match status" value="1"/>
</dbReference>
<name>A0A1H6RTS5_9EURY</name>
<evidence type="ECO:0000313" key="7">
    <source>
        <dbReference type="Proteomes" id="UP000198888"/>
    </source>
</evidence>
<dbReference type="PANTHER" id="PTHR43350:SF19">
    <property type="entry name" value="D-GULOSIDE 3-DEHYDROGENASE"/>
    <property type="match status" value="1"/>
</dbReference>
<evidence type="ECO:0000256" key="4">
    <source>
        <dbReference type="ARBA" id="ARBA00022833"/>
    </source>
</evidence>
<dbReference type="KEGG" id="hae:halTADL_2943"/>
<keyword evidence="5" id="KW-0560">Oxidoreductase</keyword>
<evidence type="ECO:0000256" key="3">
    <source>
        <dbReference type="ARBA" id="ARBA00022723"/>
    </source>
</evidence>
<evidence type="ECO:0000256" key="5">
    <source>
        <dbReference type="ARBA" id="ARBA00023002"/>
    </source>
</evidence>
<dbReference type="Gene3D" id="3.90.180.10">
    <property type="entry name" value="Medium-chain alcohol dehydrogenases, catalytic domain"/>
    <property type="match status" value="2"/>
</dbReference>
<reference evidence="6 7" key="1">
    <citation type="submission" date="2016-10" db="EMBL/GenBank/DDBJ databases">
        <authorList>
            <person name="de Groot N.N."/>
        </authorList>
    </citation>
    <scope>NUCLEOTIDE SEQUENCE [LARGE SCALE GENOMIC DNA]</scope>
    <source>
        <strain evidence="6 7">DSM 22187</strain>
    </source>
</reference>
<evidence type="ECO:0000256" key="1">
    <source>
        <dbReference type="ARBA" id="ARBA00001947"/>
    </source>
</evidence>
<dbReference type="EMBL" id="FNYR01000002">
    <property type="protein sequence ID" value="SEI54935.1"/>
    <property type="molecule type" value="Genomic_DNA"/>
</dbReference>
<dbReference type="GeneID" id="35003708"/>
<dbReference type="RefSeq" id="WP_089670945.1">
    <property type="nucleotide sequence ID" value="NZ_CP024845.1"/>
</dbReference>
<dbReference type="SUPFAM" id="SSF50129">
    <property type="entry name" value="GroES-like"/>
    <property type="match status" value="1"/>
</dbReference>
<proteinExistence type="inferred from homology"/>
<dbReference type="SUPFAM" id="SSF51735">
    <property type="entry name" value="NAD(P)-binding Rossmann-fold domains"/>
    <property type="match status" value="1"/>
</dbReference>
<dbReference type="OrthoDB" id="168897at2157"/>
<keyword evidence="4" id="KW-0862">Zinc</keyword>
<comment type="cofactor">
    <cofactor evidence="1">
        <name>Zn(2+)</name>
        <dbReference type="ChEBI" id="CHEBI:29105"/>
    </cofactor>
</comment>
<evidence type="ECO:0000256" key="2">
    <source>
        <dbReference type="ARBA" id="ARBA00008072"/>
    </source>
</evidence>
<dbReference type="AlphaFoldDB" id="A0A1H6RTS5"/>
<dbReference type="Gene3D" id="3.40.50.720">
    <property type="entry name" value="NAD(P)-binding Rossmann-like Domain"/>
    <property type="match status" value="1"/>
</dbReference>
<dbReference type="GO" id="GO:0016491">
    <property type="term" value="F:oxidoreductase activity"/>
    <property type="evidence" value="ECO:0007669"/>
    <property type="project" value="UniProtKB-KW"/>
</dbReference>
<dbReference type="GO" id="GO:0046872">
    <property type="term" value="F:metal ion binding"/>
    <property type="evidence" value="ECO:0007669"/>
    <property type="project" value="UniProtKB-KW"/>
</dbReference>
<dbReference type="PANTHER" id="PTHR43350">
    <property type="entry name" value="NAD-DEPENDENT ALCOHOL DEHYDROGENASE"/>
    <property type="match status" value="1"/>
</dbReference>
<accession>A0A2H4Q5M5</accession>
<evidence type="ECO:0000313" key="6">
    <source>
        <dbReference type="EMBL" id="SEI54935.1"/>
    </source>
</evidence>
<dbReference type="Proteomes" id="UP000198888">
    <property type="component" value="Unassembled WGS sequence"/>
</dbReference>
<organism evidence="6 7">
    <name type="scientific">Halohasta litchfieldiae</name>
    <dbReference type="NCBI Taxonomy" id="1073996"/>
    <lineage>
        <taxon>Archaea</taxon>
        <taxon>Methanobacteriati</taxon>
        <taxon>Methanobacteriota</taxon>
        <taxon>Stenosarchaea group</taxon>
        <taxon>Halobacteria</taxon>
        <taxon>Halobacteriales</taxon>
        <taxon>Haloferacaceae</taxon>
        <taxon>Halohasta</taxon>
    </lineage>
</organism>
<dbReference type="InterPro" id="IPR011032">
    <property type="entry name" value="GroES-like_sf"/>
</dbReference>
<sequence length="351" mass="38101">MTRRSLYFVAPGDVDIREEPIPQPAADQLRVRTQLSAISPGTELLVYNGNVPEDLAADMNLDSLSGSLSYPLQYGYAAVGVVEAVGENVDPDWEGRRVFAFHPHESHFCATVDELYPVPDGISSAEATLLPTVETAITLVHDGEPKLGERAVVFGQGLVGLVTTALLGEFPLSDLVTVDYSADRREWSRRLGATASVRPDELGEVLRLPGDEEASTESVTTAQPPGTDLTYELSGNPEALDTAVSVTGYDGRIIIGSWYGTKTTELDLGGRFHRSRISLTSSQVSTINPPLRGRWDRGRRMALAWERLADLDLGELLTDRYRIDDADAAYETLAGGADEMLGTLFSYEGPL</sequence>
<gene>
    <name evidence="6" type="ORF">SAMN05444271_102189</name>
</gene>
<accession>A0A1H6RTS5</accession>
<comment type="similarity">
    <text evidence="2">Belongs to the zinc-containing alcohol dehydrogenase family.</text>
</comment>
<dbReference type="InterPro" id="IPR036291">
    <property type="entry name" value="NAD(P)-bd_dom_sf"/>
</dbReference>
<protein>
    <submittedName>
        <fullName evidence="6">Threonine dehydrogenase</fullName>
    </submittedName>
</protein>
<keyword evidence="3" id="KW-0479">Metal-binding</keyword>
<dbReference type="STRING" id="1073996.SAMN05444271_102189"/>
<keyword evidence="7" id="KW-1185">Reference proteome</keyword>